<dbReference type="GO" id="GO:0016853">
    <property type="term" value="F:isomerase activity"/>
    <property type="evidence" value="ECO:0007669"/>
    <property type="project" value="UniProtKB-KW"/>
</dbReference>
<evidence type="ECO:0000259" key="1">
    <source>
        <dbReference type="Pfam" id="PF11716"/>
    </source>
</evidence>
<keyword evidence="3" id="KW-1185">Reference proteome</keyword>
<evidence type="ECO:0000313" key="3">
    <source>
        <dbReference type="Proteomes" id="UP001152755"/>
    </source>
</evidence>
<protein>
    <submittedName>
        <fullName evidence="2">Maleylpyruvate isomerase family mycothiol-dependent enzyme</fullName>
    </submittedName>
</protein>
<dbReference type="EMBL" id="JANRHA010000030">
    <property type="protein sequence ID" value="MDG3017217.1"/>
    <property type="molecule type" value="Genomic_DNA"/>
</dbReference>
<reference evidence="2" key="1">
    <citation type="submission" date="2022-08" db="EMBL/GenBank/DDBJ databases">
        <title>Genome analysis of Corynebacteriales strain.</title>
        <authorList>
            <person name="Lee S.D."/>
        </authorList>
    </citation>
    <scope>NUCLEOTIDE SEQUENCE</scope>
    <source>
        <strain evidence="2">D3-21</strain>
    </source>
</reference>
<accession>A0A9X4M750</accession>
<dbReference type="InterPro" id="IPR024344">
    <property type="entry name" value="MDMPI_metal-binding"/>
</dbReference>
<gene>
    <name evidence="2" type="ORF">NVS88_21920</name>
</gene>
<dbReference type="SUPFAM" id="SSF109854">
    <property type="entry name" value="DinB/YfiT-like putative metalloenzymes"/>
    <property type="match status" value="1"/>
</dbReference>
<dbReference type="AlphaFoldDB" id="A0A9X4M750"/>
<organism evidence="2 3">
    <name type="scientific">Speluncibacter jeojiensis</name>
    <dbReference type="NCBI Taxonomy" id="2710754"/>
    <lineage>
        <taxon>Bacteria</taxon>
        <taxon>Bacillati</taxon>
        <taxon>Actinomycetota</taxon>
        <taxon>Actinomycetes</taxon>
        <taxon>Mycobacteriales</taxon>
        <taxon>Speluncibacteraceae</taxon>
        <taxon>Speluncibacter</taxon>
    </lineage>
</organism>
<dbReference type="InterPro" id="IPR034660">
    <property type="entry name" value="DinB/YfiT-like"/>
</dbReference>
<dbReference type="GO" id="GO:0046872">
    <property type="term" value="F:metal ion binding"/>
    <property type="evidence" value="ECO:0007669"/>
    <property type="project" value="InterPro"/>
</dbReference>
<dbReference type="Gene3D" id="1.20.120.450">
    <property type="entry name" value="dinb family like domain"/>
    <property type="match status" value="1"/>
</dbReference>
<proteinExistence type="predicted"/>
<dbReference type="RefSeq" id="WP_332520863.1">
    <property type="nucleotide sequence ID" value="NZ_JANRHA010000030.1"/>
</dbReference>
<dbReference type="Proteomes" id="UP001152755">
    <property type="component" value="Unassembled WGS sequence"/>
</dbReference>
<evidence type="ECO:0000313" key="2">
    <source>
        <dbReference type="EMBL" id="MDG3017217.1"/>
    </source>
</evidence>
<feature type="domain" description="Mycothiol-dependent maleylpyruvate isomerase metal-binding" evidence="1">
    <location>
        <begin position="10"/>
        <end position="94"/>
    </location>
</feature>
<dbReference type="NCBIfam" id="TIGR03083">
    <property type="entry name" value="maleylpyruvate isomerase family mycothiol-dependent enzyme"/>
    <property type="match status" value="1"/>
</dbReference>
<dbReference type="InterPro" id="IPR017517">
    <property type="entry name" value="Maleyloyr_isom"/>
</dbReference>
<sequence>MAALKDLATEERRDLADFLDTLTDDEWTRPSLCPGWSVRDVAGHVPSYDLLGWPALLSLFARSRFSLSRCNQAGVDRSRRQSTDELVATLRAHAVPRGVTTMFGSAIALTDAVIHHQDIRRALDRPRVVPEERLVAALDFTPRARALPAPTNIRGLRAVATDVDWSHGTGPEVRGPGEAILVALAGRESGLADLTGPGLDILAARLRR</sequence>
<dbReference type="Pfam" id="PF11716">
    <property type="entry name" value="MDMPI_N"/>
    <property type="match status" value="1"/>
</dbReference>
<keyword evidence="2" id="KW-0413">Isomerase</keyword>
<comment type="caution">
    <text evidence="2">The sequence shown here is derived from an EMBL/GenBank/DDBJ whole genome shotgun (WGS) entry which is preliminary data.</text>
</comment>
<name>A0A9X4M750_9ACTN</name>